<evidence type="ECO:0000313" key="3">
    <source>
        <dbReference type="Proteomes" id="UP000585317"/>
    </source>
</evidence>
<dbReference type="InterPro" id="IPR006574">
    <property type="entry name" value="PRY"/>
</dbReference>
<feature type="domain" description="SPRY-associated" evidence="1">
    <location>
        <begin position="1"/>
        <end position="52"/>
    </location>
</feature>
<name>A0A7L4EF70_HIRRU</name>
<organism evidence="2 3">
    <name type="scientific">Hirundo rustica</name>
    <name type="common">Barn swallow</name>
    <dbReference type="NCBI Taxonomy" id="43150"/>
    <lineage>
        <taxon>Eukaryota</taxon>
        <taxon>Metazoa</taxon>
        <taxon>Chordata</taxon>
        <taxon>Craniata</taxon>
        <taxon>Vertebrata</taxon>
        <taxon>Euteleostomi</taxon>
        <taxon>Archelosauria</taxon>
        <taxon>Archosauria</taxon>
        <taxon>Dinosauria</taxon>
        <taxon>Saurischia</taxon>
        <taxon>Theropoda</taxon>
        <taxon>Coelurosauria</taxon>
        <taxon>Aves</taxon>
        <taxon>Neognathae</taxon>
        <taxon>Neoaves</taxon>
        <taxon>Telluraves</taxon>
        <taxon>Australaves</taxon>
        <taxon>Passeriformes</taxon>
        <taxon>Sylvioidea</taxon>
        <taxon>Hirundinidae</taxon>
        <taxon>Hirundo</taxon>
    </lineage>
</organism>
<feature type="non-terminal residue" evidence="2">
    <location>
        <position position="1"/>
    </location>
</feature>
<gene>
    <name evidence="2" type="primary">Trim41_1</name>
    <name evidence="2" type="ORF">HIRRUS_R15714</name>
</gene>
<dbReference type="SUPFAM" id="SSF49899">
    <property type="entry name" value="Concanavalin A-like lectins/glucanases"/>
    <property type="match status" value="1"/>
</dbReference>
<dbReference type="InterPro" id="IPR013320">
    <property type="entry name" value="ConA-like_dom_sf"/>
</dbReference>
<evidence type="ECO:0000259" key="1">
    <source>
        <dbReference type="SMART" id="SM00589"/>
    </source>
</evidence>
<proteinExistence type="predicted"/>
<reference evidence="2 3" key="1">
    <citation type="submission" date="2019-09" db="EMBL/GenBank/DDBJ databases">
        <title>Bird 10,000 Genomes (B10K) Project - Family phase.</title>
        <authorList>
            <person name="Zhang G."/>
        </authorList>
    </citation>
    <scope>NUCLEOTIDE SEQUENCE [LARGE SCALE GENOMIC DNA]</scope>
    <source>
        <strain evidence="2">B10K-DU-001-67</strain>
        <tissue evidence="2">Muscle</tissue>
    </source>
</reference>
<evidence type="ECO:0000313" key="2">
    <source>
        <dbReference type="EMBL" id="NXW72162.1"/>
    </source>
</evidence>
<dbReference type="Proteomes" id="UP000585317">
    <property type="component" value="Unassembled WGS sequence"/>
</dbReference>
<keyword evidence="2" id="KW-0436">Ligase</keyword>
<dbReference type="SMART" id="SM00589">
    <property type="entry name" value="PRY"/>
    <property type="match status" value="1"/>
</dbReference>
<dbReference type="GO" id="GO:0016874">
    <property type="term" value="F:ligase activity"/>
    <property type="evidence" value="ECO:0007669"/>
    <property type="project" value="UniProtKB-KW"/>
</dbReference>
<comment type="caution">
    <text evidence="2">The sequence shown here is derived from an EMBL/GenBank/DDBJ whole genome shotgun (WGS) entry which is preliminary data.</text>
</comment>
<dbReference type="Pfam" id="PF13765">
    <property type="entry name" value="PRY"/>
    <property type="match status" value="1"/>
</dbReference>
<sequence>ARVTLDPLTSHARLLLSPDGLGARWAYGGPEPAPGPERFTASPCVLGRPAFTS</sequence>
<protein>
    <submittedName>
        <fullName evidence="2">TRI41 ligase</fullName>
    </submittedName>
</protein>
<dbReference type="EMBL" id="VZZX01004449">
    <property type="protein sequence ID" value="NXW72162.1"/>
    <property type="molecule type" value="Genomic_DNA"/>
</dbReference>
<dbReference type="InterPro" id="IPR043136">
    <property type="entry name" value="B30.2/SPRY_sf"/>
</dbReference>
<dbReference type="AlphaFoldDB" id="A0A7L4EF70"/>
<accession>A0A7L4EF70</accession>
<dbReference type="Gene3D" id="2.60.120.920">
    <property type="match status" value="1"/>
</dbReference>
<feature type="non-terminal residue" evidence="2">
    <location>
        <position position="53"/>
    </location>
</feature>